<dbReference type="AlphaFoldDB" id="A0A542DMW9"/>
<keyword evidence="2 3" id="KW-0067">ATP-binding</keyword>
<dbReference type="GO" id="GO:0009338">
    <property type="term" value="C:exodeoxyribonuclease V complex"/>
    <property type="evidence" value="ECO:0007669"/>
    <property type="project" value="TreeGrafter"/>
</dbReference>
<feature type="domain" description="Helix-hairpin-helix DNA-binding motif class 1" evidence="4">
    <location>
        <begin position="188"/>
        <end position="207"/>
    </location>
</feature>
<dbReference type="Pfam" id="PF13538">
    <property type="entry name" value="UvrD_C_2"/>
    <property type="match status" value="1"/>
</dbReference>
<protein>
    <recommendedName>
        <fullName evidence="3">ATP-dependent RecD2 DNA helicase</fullName>
        <ecNumber evidence="3">5.6.2.3</ecNumber>
    </recommendedName>
    <alternativeName>
        <fullName evidence="3">DNA 5'-3' helicase subunit RecD2</fullName>
    </alternativeName>
</protein>
<dbReference type="SUPFAM" id="SSF47781">
    <property type="entry name" value="RuvA domain 2-like"/>
    <property type="match status" value="1"/>
</dbReference>
<evidence type="ECO:0000256" key="2">
    <source>
        <dbReference type="ARBA" id="ARBA00022840"/>
    </source>
</evidence>
<dbReference type="PANTHER" id="PTHR43788">
    <property type="entry name" value="DNA2/NAM7 HELICASE FAMILY MEMBER"/>
    <property type="match status" value="1"/>
</dbReference>
<dbReference type="InterPro" id="IPR027785">
    <property type="entry name" value="UvrD-like_helicase_C"/>
</dbReference>
<dbReference type="InterPro" id="IPR041451">
    <property type="entry name" value="RecD2_SH13"/>
</dbReference>
<dbReference type="InterPro" id="IPR027417">
    <property type="entry name" value="P-loop_NTPase"/>
</dbReference>
<reference evidence="5 6" key="1">
    <citation type="submission" date="2019-06" db="EMBL/GenBank/DDBJ databases">
        <title>Sequencing the genomes of 1000 actinobacteria strains.</title>
        <authorList>
            <person name="Klenk H.-P."/>
        </authorList>
    </citation>
    <scope>NUCLEOTIDE SEQUENCE [LARGE SCALE GENOMIC DNA]</scope>
    <source>
        <strain evidence="5 6">DSM 45679</strain>
    </source>
</reference>
<dbReference type="GO" id="GO:0016887">
    <property type="term" value="F:ATP hydrolysis activity"/>
    <property type="evidence" value="ECO:0007669"/>
    <property type="project" value="RHEA"/>
</dbReference>
<comment type="function">
    <text evidence="3">DNA-dependent ATPase and ATP-dependent 5'-3' DNA helicase. Has no activity on blunt DNA or DNA with 3'-overhangs, requires at least 10 bases of 5'-ssDNA for helicase activity.</text>
</comment>
<accession>A0A542DMW9</accession>
<dbReference type="Pfam" id="PF13245">
    <property type="entry name" value="AAA_19"/>
    <property type="match status" value="1"/>
</dbReference>
<keyword evidence="3" id="KW-0378">Hydrolase</keyword>
<dbReference type="Gene3D" id="2.30.30.940">
    <property type="match status" value="1"/>
</dbReference>
<dbReference type="SMART" id="SM00278">
    <property type="entry name" value="HhH1"/>
    <property type="match status" value="3"/>
</dbReference>
<dbReference type="PANTHER" id="PTHR43788:SF6">
    <property type="entry name" value="DNA HELICASE B"/>
    <property type="match status" value="1"/>
</dbReference>
<comment type="similarity">
    <text evidence="3">Belongs to the RecD family. RecD2 subfamily.</text>
</comment>
<keyword evidence="1 3" id="KW-0547">Nucleotide-binding</keyword>
<dbReference type="HAMAP" id="MF_01488">
    <property type="entry name" value="RecD2"/>
    <property type="match status" value="1"/>
</dbReference>
<feature type="domain" description="Helix-hairpin-helix DNA-binding motif class 1" evidence="4">
    <location>
        <begin position="96"/>
        <end position="110"/>
    </location>
</feature>
<keyword evidence="3" id="KW-0347">Helicase</keyword>
<dbReference type="GO" id="GO:0017116">
    <property type="term" value="F:single-stranded DNA helicase activity"/>
    <property type="evidence" value="ECO:0007669"/>
    <property type="project" value="TreeGrafter"/>
</dbReference>
<dbReference type="InterPro" id="IPR055446">
    <property type="entry name" value="RecD2_N_OB"/>
</dbReference>
<feature type="binding site" evidence="3">
    <location>
        <begin position="360"/>
        <end position="364"/>
    </location>
    <ligand>
        <name>ATP</name>
        <dbReference type="ChEBI" id="CHEBI:30616"/>
    </ligand>
</feature>
<dbReference type="Proteomes" id="UP000320876">
    <property type="component" value="Unassembled WGS sequence"/>
</dbReference>
<feature type="domain" description="Helix-hairpin-helix DNA-binding motif class 1" evidence="4">
    <location>
        <begin position="124"/>
        <end position="143"/>
    </location>
</feature>
<sequence>MTQPFRGSVLEATLERITFANEDTGYTVARVDPGRGGDLVTVVGSLLGAQPGEALRMVGRWGSHPQYGKQFHVEDYSTVLPATVQGVRRYLGSGLIKGIGPRLAEKIVDHFGVGALEVIENEPDRLIEVPKLGPKRTALIAEAWEEQKAIKEVMVFLQGIGLSTSLAVRIYKQYTDSSIEIVRTEPYRLATDVWGIGFKTADTIAKAVGIPHDSPQRIKAGLQFTLSEATGNGHCFLPDQELIAEAIKILQVDAGLVIECLAQLVDEEGVVREEVPGDDGEPARAIYLLPFHRAEISLSGQLLRLLRTSADRMPAFASVDWDRALSWLHGRTGTELAPEQESAVRQALTERISVLTGGPGCGKSFTVRSIVLLAAAKKAKIVLAAPTGRAAKRLTELTGHEAATVHRLLELKPGGDAAYDKDRPLEADLIVVDEASMLDLLLANKLVKAIAPGTHLLLVGDVDQLPSVGAGEVLRDLLTPGTPVPHVRLTRIFRQASESGVVTNAHRINSGEYPLTKGLPDFFHFNVDDPEEAAGLTVDVVARRIPAKFGLNPRRDVQVLAPMHRGPAGAGALNTLLQEALTPARADLPERRFGGRVFRAGDKVTQLRNNYDKGANGVFNGTQGVVVEVDPDEQRLTVRTDDEEEVEYEFTELDELAHAYAVSIHRSQGSEYPCVVVPVTTSAWMMLQRNLLYTAVTRAKKLVVLVGSKKAIGQAVRAVGAGRRHTGLAHRLQATPG</sequence>
<keyword evidence="6" id="KW-1185">Reference proteome</keyword>
<gene>
    <name evidence="3" type="primary">recD2</name>
    <name evidence="5" type="ORF">FB471_4133</name>
</gene>
<comment type="catalytic activity">
    <reaction evidence="3">
        <text>ATP + H2O = ADP + phosphate + H(+)</text>
        <dbReference type="Rhea" id="RHEA:13065"/>
        <dbReference type="ChEBI" id="CHEBI:15377"/>
        <dbReference type="ChEBI" id="CHEBI:15378"/>
        <dbReference type="ChEBI" id="CHEBI:30616"/>
        <dbReference type="ChEBI" id="CHEBI:43474"/>
        <dbReference type="ChEBI" id="CHEBI:456216"/>
        <dbReference type="EC" id="5.6.2.3"/>
    </reaction>
</comment>
<dbReference type="Pfam" id="PF14490">
    <property type="entry name" value="HHH_RecD2"/>
    <property type="match status" value="1"/>
</dbReference>
<evidence type="ECO:0000256" key="3">
    <source>
        <dbReference type="HAMAP-Rule" id="MF_01488"/>
    </source>
</evidence>
<dbReference type="InterPro" id="IPR010994">
    <property type="entry name" value="RuvA_2-like"/>
</dbReference>
<comment type="caution">
    <text evidence="5">The sequence shown here is derived from an EMBL/GenBank/DDBJ whole genome shotgun (WGS) entry which is preliminary data.</text>
</comment>
<dbReference type="InterPro" id="IPR006345">
    <property type="entry name" value="RecD2"/>
</dbReference>
<evidence type="ECO:0000256" key="1">
    <source>
        <dbReference type="ARBA" id="ARBA00022741"/>
    </source>
</evidence>
<dbReference type="SUPFAM" id="SSF52540">
    <property type="entry name" value="P-loop containing nucleoside triphosphate hydrolases"/>
    <property type="match status" value="2"/>
</dbReference>
<keyword evidence="3" id="KW-0238">DNA-binding</keyword>
<dbReference type="CDD" id="cd18809">
    <property type="entry name" value="SF1_C_RecD"/>
    <property type="match status" value="1"/>
</dbReference>
<dbReference type="InterPro" id="IPR029493">
    <property type="entry name" value="RecD2-like_HHH"/>
</dbReference>
<dbReference type="EMBL" id="VFML01000001">
    <property type="protein sequence ID" value="TQJ04345.1"/>
    <property type="molecule type" value="Genomic_DNA"/>
</dbReference>
<dbReference type="Pfam" id="PF14520">
    <property type="entry name" value="HHH_5"/>
    <property type="match status" value="1"/>
</dbReference>
<dbReference type="InterPro" id="IPR050534">
    <property type="entry name" value="Coronavir_polyprotein_1ab"/>
</dbReference>
<evidence type="ECO:0000313" key="5">
    <source>
        <dbReference type="EMBL" id="TQJ04345.1"/>
    </source>
</evidence>
<dbReference type="GO" id="GO:0005524">
    <property type="term" value="F:ATP binding"/>
    <property type="evidence" value="ECO:0007669"/>
    <property type="project" value="UniProtKB-UniRule"/>
</dbReference>
<evidence type="ECO:0000313" key="6">
    <source>
        <dbReference type="Proteomes" id="UP000320876"/>
    </source>
</evidence>
<organism evidence="5 6">
    <name type="scientific">Amycolatopsis cihanbeyliensis</name>
    <dbReference type="NCBI Taxonomy" id="1128664"/>
    <lineage>
        <taxon>Bacteria</taxon>
        <taxon>Bacillati</taxon>
        <taxon>Actinomycetota</taxon>
        <taxon>Actinomycetes</taxon>
        <taxon>Pseudonocardiales</taxon>
        <taxon>Pseudonocardiaceae</taxon>
        <taxon>Amycolatopsis</taxon>
    </lineage>
</organism>
<dbReference type="Pfam" id="PF23139">
    <property type="entry name" value="OB_YrrC"/>
    <property type="match status" value="1"/>
</dbReference>
<dbReference type="OrthoDB" id="9763659at2"/>
<name>A0A542DMW9_AMYCI</name>
<proteinExistence type="inferred from homology"/>
<dbReference type="Gene3D" id="3.40.50.300">
    <property type="entry name" value="P-loop containing nucleotide triphosphate hydrolases"/>
    <property type="match status" value="2"/>
</dbReference>
<dbReference type="NCBIfam" id="TIGR01448">
    <property type="entry name" value="recD_rel"/>
    <property type="match status" value="1"/>
</dbReference>
<dbReference type="Gene3D" id="1.10.10.2220">
    <property type="match status" value="1"/>
</dbReference>
<dbReference type="EC" id="5.6.2.3" evidence="3"/>
<dbReference type="GO" id="GO:0043139">
    <property type="term" value="F:5'-3' DNA helicase activity"/>
    <property type="evidence" value="ECO:0007669"/>
    <property type="project" value="UniProtKB-UniRule"/>
</dbReference>
<dbReference type="CDD" id="cd17933">
    <property type="entry name" value="DEXSc_RecD-like"/>
    <property type="match status" value="1"/>
</dbReference>
<dbReference type="Gene3D" id="1.10.150.20">
    <property type="entry name" value="5' to 3' exonuclease, C-terminal subdomain"/>
    <property type="match status" value="1"/>
</dbReference>
<dbReference type="GO" id="GO:0006281">
    <property type="term" value="P:DNA repair"/>
    <property type="evidence" value="ECO:0007669"/>
    <property type="project" value="InterPro"/>
</dbReference>
<dbReference type="Pfam" id="PF18335">
    <property type="entry name" value="SH3_13"/>
    <property type="match status" value="1"/>
</dbReference>
<dbReference type="GO" id="GO:0006310">
    <property type="term" value="P:DNA recombination"/>
    <property type="evidence" value="ECO:0007669"/>
    <property type="project" value="InterPro"/>
</dbReference>
<evidence type="ECO:0000259" key="4">
    <source>
        <dbReference type="SMART" id="SM00278"/>
    </source>
</evidence>
<dbReference type="InterPro" id="IPR003583">
    <property type="entry name" value="Hlx-hairpin-Hlx_DNA-bd_motif"/>
</dbReference>
<keyword evidence="3" id="KW-0413">Isomerase</keyword>
<dbReference type="GO" id="GO:0003677">
    <property type="term" value="F:DNA binding"/>
    <property type="evidence" value="ECO:0007669"/>
    <property type="project" value="UniProtKB-UniRule"/>
</dbReference>